<protein>
    <submittedName>
        <fullName evidence="1">Glycosyl transferase</fullName>
    </submittedName>
</protein>
<dbReference type="AlphaFoldDB" id="A0A1U9KPU5"/>
<dbReference type="STRING" id="320497.A0U93_07565"/>
<dbReference type="Proteomes" id="UP000188604">
    <property type="component" value="Chromosome"/>
</dbReference>
<dbReference type="OrthoDB" id="9806525at2"/>
<accession>A0A1U9KPU5</accession>
<dbReference type="SUPFAM" id="SSF53448">
    <property type="entry name" value="Nucleotide-diphospho-sugar transferases"/>
    <property type="match status" value="1"/>
</dbReference>
<gene>
    <name evidence="1" type="ORF">A0U93_07565</name>
</gene>
<evidence type="ECO:0000313" key="2">
    <source>
        <dbReference type="Proteomes" id="UP000188604"/>
    </source>
</evidence>
<dbReference type="InterPro" id="IPR029044">
    <property type="entry name" value="Nucleotide-diphossugar_trans"/>
</dbReference>
<dbReference type="GO" id="GO:0016740">
    <property type="term" value="F:transferase activity"/>
    <property type="evidence" value="ECO:0007669"/>
    <property type="project" value="UniProtKB-KW"/>
</dbReference>
<dbReference type="NCBIfam" id="TIGR03469">
    <property type="entry name" value="HpnB"/>
    <property type="match status" value="1"/>
</dbReference>
<keyword evidence="2" id="KW-1185">Reference proteome</keyword>
<dbReference type="Gene3D" id="3.90.550.10">
    <property type="entry name" value="Spore Coat Polysaccharide Biosynthesis Protein SpsA, Chain A"/>
    <property type="match status" value="1"/>
</dbReference>
<dbReference type="PANTHER" id="PTHR43646">
    <property type="entry name" value="GLYCOSYLTRANSFERASE"/>
    <property type="match status" value="1"/>
</dbReference>
<dbReference type="PANTHER" id="PTHR43646:SF3">
    <property type="entry name" value="SLR1566 PROTEIN"/>
    <property type="match status" value="1"/>
</dbReference>
<dbReference type="RefSeq" id="WP_077806813.1">
    <property type="nucleotide sequence ID" value="NZ_BJXS01000002.1"/>
</dbReference>
<proteinExistence type="predicted"/>
<dbReference type="InterPro" id="IPR017832">
    <property type="entry name" value="Glyco_trans_2_hopen-assoc_HpnB"/>
</dbReference>
<dbReference type="EMBL" id="CP014691">
    <property type="protein sequence ID" value="AQS87817.1"/>
    <property type="molecule type" value="Genomic_DNA"/>
</dbReference>
<organism evidence="1 2">
    <name type="scientific">Neoasaia chiangmaiensis</name>
    <dbReference type="NCBI Taxonomy" id="320497"/>
    <lineage>
        <taxon>Bacteria</taxon>
        <taxon>Pseudomonadati</taxon>
        <taxon>Pseudomonadota</taxon>
        <taxon>Alphaproteobacteria</taxon>
        <taxon>Acetobacterales</taxon>
        <taxon>Acetobacteraceae</taxon>
        <taxon>Neoasaia</taxon>
    </lineage>
</organism>
<keyword evidence="1" id="KW-0808">Transferase</keyword>
<dbReference type="KEGG" id="nch:A0U93_07565"/>
<reference evidence="1 2" key="1">
    <citation type="submission" date="2016-03" db="EMBL/GenBank/DDBJ databases">
        <title>Acetic acid bacteria sequencing.</title>
        <authorList>
            <person name="Brandt J."/>
            <person name="Jakob F."/>
            <person name="Vogel R.F."/>
        </authorList>
    </citation>
    <scope>NUCLEOTIDE SEQUENCE [LARGE SCALE GENOMIC DNA]</scope>
    <source>
        <strain evidence="1 2">NBRC 101099</strain>
    </source>
</reference>
<name>A0A1U9KPU5_9PROT</name>
<dbReference type="InterPro" id="IPR001173">
    <property type="entry name" value="Glyco_trans_2-like"/>
</dbReference>
<evidence type="ECO:0000313" key="1">
    <source>
        <dbReference type="EMBL" id="AQS87817.1"/>
    </source>
</evidence>
<dbReference type="Pfam" id="PF00535">
    <property type="entry name" value="Glycos_transf_2"/>
    <property type="match status" value="1"/>
</dbReference>
<sequence>MIPTLAGASAFVAWLKLVFAHGRFWHGGPQLERRDVTDAALPEVVVIVPARDEAESIQECLTSLLRQDYGGPLSVVLVDDGSVDGTGDLARAVPDPDGRLTVIEGQARPEGWSGKLWAVHQGEMAALKRLRPDGFVLLTDADIVHAPAHIATLVAKAQEDRLDLVSEMVKLNCESAAERWLVPAFVYFFAMLYPFTQVNDPASRIAGAAGGTILLRRTALERVGGVEVLRGALIDDCTLAAHVKRAGGRLYLGHSTLAWSRRPYRGAADIWRMIARTAYVQLRYSPLNLLLTISAMGLVWFVPIFLTLFGRGRARWFGLGASALCAVSFVPTLRRFGLSFWRVLPLPLVAAFYTAATIGSAIDHHRGRGAQWKNRAYTEEVHAS</sequence>